<sequence>MRIHGTHQEEDYRYDGAGQLVSARYNDLLRRYATDPAGNRITDREQYPALPAIWRDNRISEDVQYFYHHDAHGRLTEKDERQIRDGGGLVHGYHYDNQHRLVHYRCEQQGAALLESRYLYDPLGRRIGKRVRTGRRERGSLSGEEYIYLDKTPEVTWYGWDGDRLTTTETATQRVQTIYLPGSFTPLVRVETDMEELAKAARRTLAEKFQQEANVAFPPELVALVDTLEAELQHGELSETNRAWLAQCGLTPEQIQNQMEPDYTPERKVHLYHCDHRGLPLALVSIDGKIEWSAEYDAWGNVQRENNPHNLKQLIRLPGQQYDEETGLYYNRHRYYDPLLGRYITQDPIGLAGGLNPYTYSLNPVQFIDPLGLNACDLTPEPTALCGNPLFTGGMGPNKILDELGPKGGLNGSGSMLGTGVIGGGIVGAIIGQVDNAGRSVNPLADILTQEHKSGINPGGNCTPDELDKLQKQKDAFCNMPRSCSKNDSRYDLIKKMNINLACAHTRKTINNKCFAGGNKTHMDQENDAFKSSVNCRGFLNGPR</sequence>
<feature type="domain" description="RHS protein conserved region" evidence="3">
    <location>
        <begin position="269"/>
        <end position="305"/>
    </location>
</feature>
<dbReference type="PANTHER" id="PTHR32305">
    <property type="match status" value="1"/>
</dbReference>
<evidence type="ECO:0000256" key="2">
    <source>
        <dbReference type="ARBA" id="ARBA00022737"/>
    </source>
</evidence>
<reference evidence="6" key="1">
    <citation type="journal article" date="2018" name="Genome Biol.">
        <title>SKESA: strategic k-mer extension for scrupulous assemblies.</title>
        <authorList>
            <person name="Souvorov A."/>
            <person name="Agarwala R."/>
            <person name="Lipman D.J."/>
        </authorList>
    </citation>
    <scope>NUCLEOTIDE SEQUENCE</scope>
    <source>
        <strain evidence="6">973-77</strain>
    </source>
</reference>
<dbReference type="EMBL" id="DAAMGL010000013">
    <property type="protein sequence ID" value="HAC6566832.1"/>
    <property type="molecule type" value="Genomic_DNA"/>
</dbReference>
<evidence type="ECO:0000313" key="6">
    <source>
        <dbReference type="EMBL" id="HAC6566832.1"/>
    </source>
</evidence>
<feature type="domain" description="Teneurin-like YD-shell" evidence="5">
    <location>
        <begin position="4"/>
        <end position="136"/>
    </location>
</feature>
<dbReference type="InterPro" id="IPR001826">
    <property type="entry name" value="RHS"/>
</dbReference>
<protein>
    <submittedName>
        <fullName evidence="6">Core protein</fullName>
    </submittedName>
</protein>
<dbReference type="InterPro" id="IPR056823">
    <property type="entry name" value="TEN-like_YD-shell"/>
</dbReference>
<dbReference type="Pfam" id="PF15523">
    <property type="entry name" value="Ntox16"/>
    <property type="match status" value="1"/>
</dbReference>
<dbReference type="Pfam" id="PF25023">
    <property type="entry name" value="TEN_YD-shell"/>
    <property type="match status" value="1"/>
</dbReference>
<evidence type="ECO:0000259" key="5">
    <source>
        <dbReference type="Pfam" id="PF25023"/>
    </source>
</evidence>
<dbReference type="AlphaFoldDB" id="A0A701YYZ9"/>
<comment type="similarity">
    <text evidence="1">Belongs to the RHS family.</text>
</comment>
<dbReference type="PANTHER" id="PTHR32305:SF15">
    <property type="entry name" value="PROTEIN RHSA-RELATED"/>
    <property type="match status" value="1"/>
</dbReference>
<dbReference type="PRINTS" id="PR00394">
    <property type="entry name" value="RHSPROTEIN"/>
</dbReference>
<reference evidence="6" key="2">
    <citation type="submission" date="2018-07" db="EMBL/GenBank/DDBJ databases">
        <authorList>
            <consortium name="NCBI Pathogen Detection Project"/>
        </authorList>
    </citation>
    <scope>NUCLEOTIDE SEQUENCE</scope>
    <source>
        <strain evidence="6">973-77</strain>
    </source>
</reference>
<comment type="caution">
    <text evidence="6">The sequence shown here is derived from an EMBL/GenBank/DDBJ whole genome shotgun (WGS) entry which is preliminary data.</text>
</comment>
<feature type="domain" description="Novel toxin 16" evidence="4">
    <location>
        <begin position="459"/>
        <end position="538"/>
    </location>
</feature>
<evidence type="ECO:0000259" key="3">
    <source>
        <dbReference type="Pfam" id="PF03527"/>
    </source>
</evidence>
<dbReference type="InterPro" id="IPR029118">
    <property type="entry name" value="Ntox16"/>
</dbReference>
<proteinExistence type="inferred from homology"/>
<evidence type="ECO:0000256" key="1">
    <source>
        <dbReference type="ARBA" id="ARBA00009455"/>
    </source>
</evidence>
<dbReference type="InterPro" id="IPR022385">
    <property type="entry name" value="Rhs_assc_core"/>
</dbReference>
<dbReference type="NCBIfam" id="TIGR03696">
    <property type="entry name" value="Rhs_assc_core"/>
    <property type="match status" value="1"/>
</dbReference>
<accession>A0A701YYZ9</accession>
<name>A0A701YYZ9_SALER</name>
<organism evidence="6">
    <name type="scientific">Salmonella enterica</name>
    <name type="common">Salmonella choleraesuis</name>
    <dbReference type="NCBI Taxonomy" id="28901"/>
    <lineage>
        <taxon>Bacteria</taxon>
        <taxon>Pseudomonadati</taxon>
        <taxon>Pseudomonadota</taxon>
        <taxon>Gammaproteobacteria</taxon>
        <taxon>Enterobacterales</taxon>
        <taxon>Enterobacteriaceae</taxon>
        <taxon>Salmonella</taxon>
    </lineage>
</organism>
<keyword evidence="2" id="KW-0677">Repeat</keyword>
<evidence type="ECO:0000259" key="4">
    <source>
        <dbReference type="Pfam" id="PF15523"/>
    </source>
</evidence>
<dbReference type="InterPro" id="IPR050708">
    <property type="entry name" value="T6SS_VgrG/RHS"/>
</dbReference>
<gene>
    <name evidence="6" type="ORF">G0B48_17005</name>
</gene>
<dbReference type="Pfam" id="PF03527">
    <property type="entry name" value="RHS"/>
    <property type="match status" value="1"/>
</dbReference>
<dbReference type="Gene3D" id="2.180.10.10">
    <property type="entry name" value="RHS repeat-associated core"/>
    <property type="match status" value="2"/>
</dbReference>